<proteinExistence type="predicted"/>
<evidence type="ECO:0000313" key="2">
    <source>
        <dbReference type="Proteomes" id="UP000274429"/>
    </source>
</evidence>
<dbReference type="Proteomes" id="UP000274429">
    <property type="component" value="Unassembled WGS sequence"/>
</dbReference>
<reference evidence="1 2" key="2">
    <citation type="submission" date="2018-11" db="EMBL/GenBank/DDBJ databases">
        <authorList>
            <consortium name="Pathogen Informatics"/>
        </authorList>
    </citation>
    <scope>NUCLEOTIDE SEQUENCE [LARGE SCALE GENOMIC DNA]</scope>
</reference>
<name>A0A0R3X2H1_HYDTA</name>
<dbReference type="OrthoDB" id="10463563at2759"/>
<keyword evidence="2" id="KW-1185">Reference proteome</keyword>
<evidence type="ECO:0000313" key="1">
    <source>
        <dbReference type="EMBL" id="VDM31851.1"/>
    </source>
</evidence>
<gene>
    <name evidence="1" type="ORF">TTAC_LOCUS7470</name>
</gene>
<evidence type="ECO:0000313" key="3">
    <source>
        <dbReference type="WBParaSite" id="TTAC_0000748501-mRNA-1"/>
    </source>
</evidence>
<organism evidence="3">
    <name type="scientific">Hydatigena taeniaeformis</name>
    <name type="common">Feline tapeworm</name>
    <name type="synonym">Taenia taeniaeformis</name>
    <dbReference type="NCBI Taxonomy" id="6205"/>
    <lineage>
        <taxon>Eukaryota</taxon>
        <taxon>Metazoa</taxon>
        <taxon>Spiralia</taxon>
        <taxon>Lophotrochozoa</taxon>
        <taxon>Platyhelminthes</taxon>
        <taxon>Cestoda</taxon>
        <taxon>Eucestoda</taxon>
        <taxon>Cyclophyllidea</taxon>
        <taxon>Taeniidae</taxon>
        <taxon>Hydatigera</taxon>
    </lineage>
</organism>
<dbReference type="EMBL" id="UYWX01020375">
    <property type="protein sequence ID" value="VDM31851.1"/>
    <property type="molecule type" value="Genomic_DNA"/>
</dbReference>
<accession>A0A0R3X2H1</accession>
<dbReference type="AlphaFoldDB" id="A0A0R3X2H1"/>
<protein>
    <submittedName>
        <fullName evidence="3">Expressed conserved protein</fullName>
    </submittedName>
</protein>
<dbReference type="WBParaSite" id="TTAC_0000748501-mRNA-1">
    <property type="protein sequence ID" value="TTAC_0000748501-mRNA-1"/>
    <property type="gene ID" value="TTAC_0000748501"/>
</dbReference>
<reference evidence="3" key="1">
    <citation type="submission" date="2016-04" db="UniProtKB">
        <authorList>
            <consortium name="WormBaseParasite"/>
        </authorList>
    </citation>
    <scope>IDENTIFICATION</scope>
</reference>
<sequence length="170" mass="19569">MDYPKRQFMFRFHENIYKAHDFIFDKKTTRETVPQLCPMIVPSSAPHATFCTAASNDASNSTHSRGYAVSSHTSPWCRKMREEPMSIVKKRLLSLRMYDHIMNKNANQHMQMRPFLSPDAHCRHGWGTVAYGTPVGVLRSPYQYNGRACPCSNGLPMRMEFPVYYTQGPS</sequence>